<dbReference type="InterPro" id="IPR011611">
    <property type="entry name" value="PfkB_dom"/>
</dbReference>
<dbReference type="PANTHER" id="PTHR47098">
    <property type="entry name" value="PROTEIN MAK32"/>
    <property type="match status" value="1"/>
</dbReference>
<feature type="domain" description="Carbohydrate kinase PfkB" evidence="1">
    <location>
        <begin position="85"/>
        <end position="231"/>
    </location>
</feature>
<evidence type="ECO:0000259" key="1">
    <source>
        <dbReference type="Pfam" id="PF00294"/>
    </source>
</evidence>
<protein>
    <submittedName>
        <fullName evidence="2">Ribokinase-like protein</fullName>
    </submittedName>
</protein>
<dbReference type="Pfam" id="PF00294">
    <property type="entry name" value="PfkB"/>
    <property type="match status" value="1"/>
</dbReference>
<reference evidence="2" key="1">
    <citation type="submission" date="2023-06" db="EMBL/GenBank/DDBJ databases">
        <title>Genome-scale phylogeny and comparative genomics of the fungal order Sordariales.</title>
        <authorList>
            <consortium name="Lawrence Berkeley National Laboratory"/>
            <person name="Hensen N."/>
            <person name="Bonometti L."/>
            <person name="Westerberg I."/>
            <person name="Brannstrom I.O."/>
            <person name="Guillou S."/>
            <person name="Cros-Aarteil S."/>
            <person name="Calhoun S."/>
            <person name="Haridas S."/>
            <person name="Kuo A."/>
            <person name="Mondo S."/>
            <person name="Pangilinan J."/>
            <person name="Riley R."/>
            <person name="LaButti K."/>
            <person name="Andreopoulos B."/>
            <person name="Lipzen A."/>
            <person name="Chen C."/>
            <person name="Yanf M."/>
            <person name="Daum C."/>
            <person name="Ng V."/>
            <person name="Clum A."/>
            <person name="Steindorff A."/>
            <person name="Ohm R."/>
            <person name="Martin F."/>
            <person name="Silar P."/>
            <person name="Natvig D."/>
            <person name="Lalanne C."/>
            <person name="Gautier V."/>
            <person name="Ament-velasquez S.L."/>
            <person name="Kruys A."/>
            <person name="Hutchinson M.I."/>
            <person name="Powell A.J."/>
            <person name="Barry K."/>
            <person name="Miller A.N."/>
            <person name="Grigoriev I.V."/>
            <person name="Debuchy R."/>
            <person name="Gladieux P."/>
            <person name="Thoren M.H."/>
            <person name="Johannesson H."/>
        </authorList>
    </citation>
    <scope>NUCLEOTIDE SEQUENCE</scope>
    <source>
        <strain evidence="2">SMH2392-1A</strain>
    </source>
</reference>
<evidence type="ECO:0000313" key="3">
    <source>
        <dbReference type="Proteomes" id="UP001172101"/>
    </source>
</evidence>
<keyword evidence="3" id="KW-1185">Reference proteome</keyword>
<dbReference type="Proteomes" id="UP001172101">
    <property type="component" value="Unassembled WGS sequence"/>
</dbReference>
<gene>
    <name evidence="2" type="ORF">B0T26DRAFT_635186</name>
</gene>
<comment type="caution">
    <text evidence="2">The sequence shown here is derived from an EMBL/GenBank/DDBJ whole genome shotgun (WGS) entry which is preliminary data.</text>
</comment>
<dbReference type="EMBL" id="JAUIRO010000001">
    <property type="protein sequence ID" value="KAK0734272.1"/>
    <property type="molecule type" value="Genomic_DNA"/>
</dbReference>
<evidence type="ECO:0000313" key="2">
    <source>
        <dbReference type="EMBL" id="KAK0734272.1"/>
    </source>
</evidence>
<name>A0AA40EDE5_9PEZI</name>
<proteinExistence type="predicted"/>
<dbReference type="RefSeq" id="XP_060303149.1">
    <property type="nucleotide sequence ID" value="XM_060436699.1"/>
</dbReference>
<dbReference type="PANTHER" id="PTHR47098:SF1">
    <property type="entry name" value="PFKB FAMILY CARBOHYDRATE KINASE SUPERFAMILY (AFU_ORTHOLOGUE AFUA_4G09500)"/>
    <property type="match status" value="1"/>
</dbReference>
<dbReference type="InterPro" id="IPR029056">
    <property type="entry name" value="Ribokinase-like"/>
</dbReference>
<sequence>MGSYFSKSSDDKDPIFVSLGMAACLFRTDTLGARMTDTAAAHPKKVGCCVLAGSDFPDSVEQAIVSWGIALTIKRDPSRLSTRGLLKYSGDSFKGSQDAHLRAVNLVDVYSPNHLEFLATFGSGDGHRPSTEFDCAMIEELVAQVLKSGVGRDGGGAAVIRCAEHGCVVAARSYSIQWFPAFHSSSRVLDATGAGNAFLGAFAVTLSTTSDLTEAAIAGSVAASFVVEQVGMPRRTSSSHGEEQWNGEAFSARIDRFRTMMETAAKG</sequence>
<dbReference type="GeneID" id="85319969"/>
<dbReference type="AlphaFoldDB" id="A0AA40EDE5"/>
<dbReference type="Gene3D" id="3.40.1190.20">
    <property type="match status" value="1"/>
</dbReference>
<dbReference type="PROSITE" id="PS51257">
    <property type="entry name" value="PROKAR_LIPOPROTEIN"/>
    <property type="match status" value="1"/>
</dbReference>
<organism evidence="2 3">
    <name type="scientific">Lasiosphaeria miniovina</name>
    <dbReference type="NCBI Taxonomy" id="1954250"/>
    <lineage>
        <taxon>Eukaryota</taxon>
        <taxon>Fungi</taxon>
        <taxon>Dikarya</taxon>
        <taxon>Ascomycota</taxon>
        <taxon>Pezizomycotina</taxon>
        <taxon>Sordariomycetes</taxon>
        <taxon>Sordariomycetidae</taxon>
        <taxon>Sordariales</taxon>
        <taxon>Lasiosphaeriaceae</taxon>
        <taxon>Lasiosphaeria</taxon>
    </lineage>
</organism>
<accession>A0AA40EDE5</accession>
<dbReference type="SUPFAM" id="SSF53613">
    <property type="entry name" value="Ribokinase-like"/>
    <property type="match status" value="1"/>
</dbReference>